<gene>
    <name evidence="8" type="ORF">SAMN05660991_02711</name>
</gene>
<dbReference type="OrthoDB" id="5171875at2"/>
<dbReference type="Gene3D" id="1.20.1250.20">
    <property type="entry name" value="MFS general substrate transporter like domains"/>
    <property type="match status" value="2"/>
</dbReference>
<feature type="transmembrane region" description="Helical" evidence="6">
    <location>
        <begin position="21"/>
        <end position="44"/>
    </location>
</feature>
<comment type="subcellular location">
    <subcellularLocation>
        <location evidence="1">Cell membrane</location>
        <topology evidence="1">Multi-pass membrane protein</topology>
    </subcellularLocation>
</comment>
<accession>A0A1H8UA33</accession>
<dbReference type="SUPFAM" id="SSF103473">
    <property type="entry name" value="MFS general substrate transporter"/>
    <property type="match status" value="1"/>
</dbReference>
<evidence type="ECO:0000256" key="1">
    <source>
        <dbReference type="ARBA" id="ARBA00004651"/>
    </source>
</evidence>
<keyword evidence="9" id="KW-1185">Reference proteome</keyword>
<dbReference type="EMBL" id="FOEE01000008">
    <property type="protein sequence ID" value="SEO99956.1"/>
    <property type="molecule type" value="Genomic_DNA"/>
</dbReference>
<feature type="transmembrane region" description="Helical" evidence="6">
    <location>
        <begin position="50"/>
        <end position="72"/>
    </location>
</feature>
<dbReference type="GO" id="GO:0005886">
    <property type="term" value="C:plasma membrane"/>
    <property type="evidence" value="ECO:0007669"/>
    <property type="project" value="UniProtKB-SubCell"/>
</dbReference>
<evidence type="ECO:0000256" key="3">
    <source>
        <dbReference type="ARBA" id="ARBA00022989"/>
    </source>
</evidence>
<feature type="domain" description="Major facilitator superfamily (MFS) profile" evidence="7">
    <location>
        <begin position="221"/>
        <end position="426"/>
    </location>
</feature>
<evidence type="ECO:0000313" key="8">
    <source>
        <dbReference type="EMBL" id="SEO99956.1"/>
    </source>
</evidence>
<reference evidence="9" key="1">
    <citation type="submission" date="2016-10" db="EMBL/GenBank/DDBJ databases">
        <authorList>
            <person name="Varghese N."/>
            <person name="Submissions S."/>
        </authorList>
    </citation>
    <scope>NUCLEOTIDE SEQUENCE [LARGE SCALE GENOMIC DNA]</scope>
    <source>
        <strain evidence="9">DSM 45413</strain>
    </source>
</reference>
<dbReference type="InterPro" id="IPR036259">
    <property type="entry name" value="MFS_trans_sf"/>
</dbReference>
<evidence type="ECO:0000256" key="4">
    <source>
        <dbReference type="ARBA" id="ARBA00023136"/>
    </source>
</evidence>
<keyword evidence="4 6" id="KW-0472">Membrane</keyword>
<keyword evidence="3 6" id="KW-1133">Transmembrane helix</keyword>
<dbReference type="PANTHER" id="PTHR23542:SF1">
    <property type="entry name" value="MAJOR FACILITATOR SUPERFAMILY (MFS) PROFILE DOMAIN-CONTAINING PROTEIN"/>
    <property type="match status" value="1"/>
</dbReference>
<feature type="region of interest" description="Disordered" evidence="5">
    <location>
        <begin position="402"/>
        <end position="426"/>
    </location>
</feature>
<dbReference type="Proteomes" id="UP000198960">
    <property type="component" value="Unassembled WGS sequence"/>
</dbReference>
<feature type="transmembrane region" description="Helical" evidence="6">
    <location>
        <begin position="344"/>
        <end position="364"/>
    </location>
</feature>
<name>A0A1H8UA33_9ACTN</name>
<protein>
    <submittedName>
        <fullName evidence="8">Predicted arabinose efflux permease, MFS family</fullName>
    </submittedName>
</protein>
<feature type="transmembrane region" description="Helical" evidence="6">
    <location>
        <begin position="217"/>
        <end position="246"/>
    </location>
</feature>
<evidence type="ECO:0000256" key="6">
    <source>
        <dbReference type="SAM" id="Phobius"/>
    </source>
</evidence>
<sequence>MSPRTVLSPYARLFAVPGSRAFALAGWIGRLPASTLGLGTVLLVEAETDSYALAGAVSGTLAAAFALASPLWARLVDRRGQGGVLRVAMVALAVTGLAFLAVVVAGAPQWTWFVLAAATGGASPNVGSLVRARWAHALPEAGQRQTAFAFESVVDEVVFVVGPPLVTVLASLVTPPAGFLTGLLAGVVGGWALSGQRESQPPPQPVRTGGPRQKSGILTAPVIVVAVSSLGVGITFGAIDVVVVAFAEEEGSPTSAGLVLAMFAVGSLLAGLVYGLLRLPGTLAARFVACSVLFGVAGQLLFVVGSLSWLMPAALLGGMAIAPTLVSGASLVESRVPRASLTEALTWTMAGLIGGVTLGAALAGAAVDAWGAQDAFAVPALAAALGGVLALVGSPLLRTPAAGGPGADGEVPQASPEAPVERQAAG</sequence>
<feature type="transmembrane region" description="Helical" evidence="6">
    <location>
        <begin position="284"/>
        <end position="303"/>
    </location>
</feature>
<dbReference type="AlphaFoldDB" id="A0A1H8UA33"/>
<dbReference type="Pfam" id="PF07690">
    <property type="entry name" value="MFS_1"/>
    <property type="match status" value="1"/>
</dbReference>
<evidence type="ECO:0000259" key="7">
    <source>
        <dbReference type="PROSITE" id="PS50850"/>
    </source>
</evidence>
<feature type="transmembrane region" description="Helical" evidence="6">
    <location>
        <begin position="84"/>
        <end position="104"/>
    </location>
</feature>
<dbReference type="PROSITE" id="PS50850">
    <property type="entry name" value="MFS"/>
    <property type="match status" value="1"/>
</dbReference>
<dbReference type="InterPro" id="IPR011701">
    <property type="entry name" value="MFS"/>
</dbReference>
<dbReference type="InterPro" id="IPR020846">
    <property type="entry name" value="MFS_dom"/>
</dbReference>
<feature type="transmembrane region" description="Helical" evidence="6">
    <location>
        <begin position="376"/>
        <end position="397"/>
    </location>
</feature>
<proteinExistence type="predicted"/>
<feature type="transmembrane region" description="Helical" evidence="6">
    <location>
        <begin position="258"/>
        <end position="277"/>
    </location>
</feature>
<dbReference type="RefSeq" id="WP_091944664.1">
    <property type="nucleotide sequence ID" value="NZ_FOEE01000008.1"/>
</dbReference>
<dbReference type="STRING" id="673521.SAMN05660991_02711"/>
<dbReference type="GO" id="GO:0022857">
    <property type="term" value="F:transmembrane transporter activity"/>
    <property type="evidence" value="ECO:0007669"/>
    <property type="project" value="InterPro"/>
</dbReference>
<organism evidence="8 9">
    <name type="scientific">Trujillonella endophytica</name>
    <dbReference type="NCBI Taxonomy" id="673521"/>
    <lineage>
        <taxon>Bacteria</taxon>
        <taxon>Bacillati</taxon>
        <taxon>Actinomycetota</taxon>
        <taxon>Actinomycetes</taxon>
        <taxon>Geodermatophilales</taxon>
        <taxon>Geodermatophilaceae</taxon>
        <taxon>Trujillonella</taxon>
    </lineage>
</organism>
<evidence type="ECO:0000256" key="2">
    <source>
        <dbReference type="ARBA" id="ARBA00022692"/>
    </source>
</evidence>
<dbReference type="PANTHER" id="PTHR23542">
    <property type="match status" value="1"/>
</dbReference>
<evidence type="ECO:0000256" key="5">
    <source>
        <dbReference type="SAM" id="MobiDB-lite"/>
    </source>
</evidence>
<evidence type="ECO:0000313" key="9">
    <source>
        <dbReference type="Proteomes" id="UP000198960"/>
    </source>
</evidence>
<keyword evidence="2 6" id="KW-0812">Transmembrane</keyword>
<feature type="transmembrane region" description="Helical" evidence="6">
    <location>
        <begin position="309"/>
        <end position="332"/>
    </location>
</feature>